<keyword evidence="2" id="KW-1185">Reference proteome</keyword>
<dbReference type="AlphaFoldDB" id="A0AAQ3K2D9"/>
<organism evidence="1 2">
    <name type="scientific">Canna indica</name>
    <name type="common">Indian-shot</name>
    <dbReference type="NCBI Taxonomy" id="4628"/>
    <lineage>
        <taxon>Eukaryota</taxon>
        <taxon>Viridiplantae</taxon>
        <taxon>Streptophyta</taxon>
        <taxon>Embryophyta</taxon>
        <taxon>Tracheophyta</taxon>
        <taxon>Spermatophyta</taxon>
        <taxon>Magnoliopsida</taxon>
        <taxon>Liliopsida</taxon>
        <taxon>Zingiberales</taxon>
        <taxon>Cannaceae</taxon>
        <taxon>Canna</taxon>
    </lineage>
</organism>
<accession>A0AAQ3K2D9</accession>
<sequence>MALVSPFAHFEAADERALEWIEMGACCMLIRVASLNAIPSEIHVIAENLRYTVDVLIAWHEKRFDPSEEPGATELHPVVEHEVDAGRAAEMTVEPAIGAKGIVVATCYGKR</sequence>
<proteinExistence type="predicted"/>
<dbReference type="EMBL" id="CP136891">
    <property type="protein sequence ID" value="WOK98876.1"/>
    <property type="molecule type" value="Genomic_DNA"/>
</dbReference>
<evidence type="ECO:0000313" key="1">
    <source>
        <dbReference type="EMBL" id="WOK98876.1"/>
    </source>
</evidence>
<evidence type="ECO:0000313" key="2">
    <source>
        <dbReference type="Proteomes" id="UP001327560"/>
    </source>
</evidence>
<reference evidence="1 2" key="1">
    <citation type="submission" date="2023-10" db="EMBL/GenBank/DDBJ databases">
        <title>Chromosome-scale genome assembly provides insights into flower coloration mechanisms of Canna indica.</title>
        <authorList>
            <person name="Li C."/>
        </authorList>
    </citation>
    <scope>NUCLEOTIDE SEQUENCE [LARGE SCALE GENOMIC DNA]</scope>
    <source>
        <tissue evidence="1">Flower</tissue>
    </source>
</reference>
<gene>
    <name evidence="1" type="ORF">Cni_G07588</name>
</gene>
<protein>
    <submittedName>
        <fullName evidence="1">Uncharacterized protein</fullName>
    </submittedName>
</protein>
<name>A0AAQ3K2D9_9LILI</name>
<dbReference type="Proteomes" id="UP001327560">
    <property type="component" value="Chromosome 2"/>
</dbReference>